<keyword evidence="2" id="KW-1185">Reference proteome</keyword>
<sequence>MRRERALKRGCFVTIRRHPVVATGAMVVGTAEDGTPVAFLERSQSFSLFYANNELIISSIM</sequence>
<dbReference type="AlphaFoldDB" id="A0A1R3H9C8"/>
<name>A0A1R3H9C8_9ROSI</name>
<protein>
    <submittedName>
        <fullName evidence="1">Uncharacterized protein</fullName>
    </submittedName>
</protein>
<evidence type="ECO:0000313" key="1">
    <source>
        <dbReference type="EMBL" id="OMO66959.1"/>
    </source>
</evidence>
<organism evidence="1 2">
    <name type="scientific">Corchorus olitorius</name>
    <dbReference type="NCBI Taxonomy" id="93759"/>
    <lineage>
        <taxon>Eukaryota</taxon>
        <taxon>Viridiplantae</taxon>
        <taxon>Streptophyta</taxon>
        <taxon>Embryophyta</taxon>
        <taxon>Tracheophyta</taxon>
        <taxon>Spermatophyta</taxon>
        <taxon>Magnoliopsida</taxon>
        <taxon>eudicotyledons</taxon>
        <taxon>Gunneridae</taxon>
        <taxon>Pentapetalae</taxon>
        <taxon>rosids</taxon>
        <taxon>malvids</taxon>
        <taxon>Malvales</taxon>
        <taxon>Malvaceae</taxon>
        <taxon>Grewioideae</taxon>
        <taxon>Apeibeae</taxon>
        <taxon>Corchorus</taxon>
    </lineage>
</organism>
<reference evidence="2" key="1">
    <citation type="submission" date="2013-09" db="EMBL/GenBank/DDBJ databases">
        <title>Corchorus olitorius genome sequencing.</title>
        <authorList>
            <person name="Alam M."/>
            <person name="Haque M.S."/>
            <person name="Islam M.S."/>
            <person name="Emdad E.M."/>
            <person name="Islam M.M."/>
            <person name="Ahmed B."/>
            <person name="Halim A."/>
            <person name="Hossen Q.M.M."/>
            <person name="Hossain M.Z."/>
            <person name="Ahmed R."/>
            <person name="Khan M.M."/>
            <person name="Islam R."/>
            <person name="Rashid M.M."/>
            <person name="Khan S.A."/>
            <person name="Rahman M.S."/>
            <person name="Alam M."/>
            <person name="Yahiya A.S."/>
            <person name="Khan M.S."/>
            <person name="Azam M.S."/>
            <person name="Haque T."/>
            <person name="Lashkar M.Z.H."/>
            <person name="Akhand A.I."/>
            <person name="Morshed G."/>
            <person name="Roy S."/>
            <person name="Uddin K.S."/>
            <person name="Rabeya T."/>
            <person name="Hossain A.S."/>
            <person name="Chowdhury A."/>
            <person name="Snigdha A.R."/>
            <person name="Mortoza M.S."/>
            <person name="Matin S.A."/>
            <person name="Hoque S.M.E."/>
            <person name="Islam M.K."/>
            <person name="Roy D.K."/>
            <person name="Haider R."/>
            <person name="Moosa M.M."/>
            <person name="Elias S.M."/>
            <person name="Hasan A.M."/>
            <person name="Jahan S."/>
            <person name="Shafiuddin M."/>
            <person name="Mahmood N."/>
            <person name="Shommy N.S."/>
        </authorList>
    </citation>
    <scope>NUCLEOTIDE SEQUENCE [LARGE SCALE GENOMIC DNA]</scope>
    <source>
        <strain evidence="2">cv. O-4</strain>
    </source>
</reference>
<comment type="caution">
    <text evidence="1">The sequence shown here is derived from an EMBL/GenBank/DDBJ whole genome shotgun (WGS) entry which is preliminary data.</text>
</comment>
<dbReference type="Proteomes" id="UP000187203">
    <property type="component" value="Unassembled WGS sequence"/>
</dbReference>
<gene>
    <name evidence="1" type="ORF">COLO4_30272</name>
</gene>
<accession>A0A1R3H9C8</accession>
<dbReference type="EMBL" id="AWUE01020694">
    <property type="protein sequence ID" value="OMO66959.1"/>
    <property type="molecule type" value="Genomic_DNA"/>
</dbReference>
<evidence type="ECO:0000313" key="2">
    <source>
        <dbReference type="Proteomes" id="UP000187203"/>
    </source>
</evidence>
<proteinExistence type="predicted"/>